<comment type="caution">
    <text evidence="8">The sequence shown here is derived from an EMBL/GenBank/DDBJ whole genome shotgun (WGS) entry which is preliminary data.</text>
</comment>
<dbReference type="Proteomes" id="UP000820818">
    <property type="component" value="Linkage Group LG5"/>
</dbReference>
<keyword evidence="3" id="KW-0418">Kinase</keyword>
<feature type="compositionally biased region" description="Polar residues" evidence="6">
    <location>
        <begin position="130"/>
        <end position="140"/>
    </location>
</feature>
<keyword evidence="2" id="KW-0547">Nucleotide-binding</keyword>
<dbReference type="GO" id="GO:0005634">
    <property type="term" value="C:nucleus"/>
    <property type="evidence" value="ECO:0007669"/>
    <property type="project" value="TreeGrafter"/>
</dbReference>
<reference evidence="8 9" key="1">
    <citation type="submission" date="2022-05" db="EMBL/GenBank/DDBJ databases">
        <title>A multi-omics perspective on studying reproductive biology in Daphnia sinensis.</title>
        <authorList>
            <person name="Jia J."/>
        </authorList>
    </citation>
    <scope>NUCLEOTIDE SEQUENCE [LARGE SCALE GENOMIC DNA]</scope>
    <source>
        <strain evidence="8 9">WSL</strain>
    </source>
</reference>
<dbReference type="PROSITE" id="PS00108">
    <property type="entry name" value="PROTEIN_KINASE_ST"/>
    <property type="match status" value="1"/>
</dbReference>
<dbReference type="PANTHER" id="PTHR11042:SF91">
    <property type="entry name" value="EUKARYOTIC TRANSLATION INITIATION FACTOR 2-ALPHA KINASE"/>
    <property type="match status" value="1"/>
</dbReference>
<keyword evidence="9" id="KW-1185">Reference proteome</keyword>
<dbReference type="InterPro" id="IPR050339">
    <property type="entry name" value="CC_SR_Kinase"/>
</dbReference>
<dbReference type="InterPro" id="IPR011009">
    <property type="entry name" value="Kinase-like_dom_sf"/>
</dbReference>
<organism evidence="8 9">
    <name type="scientific">Daphnia sinensis</name>
    <dbReference type="NCBI Taxonomy" id="1820382"/>
    <lineage>
        <taxon>Eukaryota</taxon>
        <taxon>Metazoa</taxon>
        <taxon>Ecdysozoa</taxon>
        <taxon>Arthropoda</taxon>
        <taxon>Crustacea</taxon>
        <taxon>Branchiopoda</taxon>
        <taxon>Diplostraca</taxon>
        <taxon>Cladocera</taxon>
        <taxon>Anomopoda</taxon>
        <taxon>Daphniidae</taxon>
        <taxon>Daphnia</taxon>
        <taxon>Daphnia similis group</taxon>
    </lineage>
</organism>
<evidence type="ECO:0000259" key="7">
    <source>
        <dbReference type="PROSITE" id="PS50011"/>
    </source>
</evidence>
<keyword evidence="4" id="KW-0067">ATP-binding</keyword>
<dbReference type="PROSITE" id="PS50011">
    <property type="entry name" value="PROTEIN_KINASE_DOM"/>
    <property type="match status" value="1"/>
</dbReference>
<name>A0AAD5LJF4_9CRUS</name>
<feature type="region of interest" description="Disordered" evidence="6">
    <location>
        <begin position="188"/>
        <end position="208"/>
    </location>
</feature>
<feature type="compositionally biased region" description="Low complexity" evidence="6">
    <location>
        <begin position="195"/>
        <end position="208"/>
    </location>
</feature>
<keyword evidence="1" id="KW-0808">Transferase</keyword>
<accession>A0AAD5LJF4</accession>
<dbReference type="Gene3D" id="3.30.200.20">
    <property type="entry name" value="Phosphorylase Kinase, domain 1"/>
    <property type="match status" value="1"/>
</dbReference>
<evidence type="ECO:0000313" key="9">
    <source>
        <dbReference type="Proteomes" id="UP000820818"/>
    </source>
</evidence>
<dbReference type="SUPFAM" id="SSF56112">
    <property type="entry name" value="Protein kinase-like (PK-like)"/>
    <property type="match status" value="1"/>
</dbReference>
<protein>
    <recommendedName>
        <fullName evidence="7">Protein kinase domain-containing protein</fullName>
    </recommendedName>
</protein>
<dbReference type="GO" id="GO:0005737">
    <property type="term" value="C:cytoplasm"/>
    <property type="evidence" value="ECO:0007669"/>
    <property type="project" value="TreeGrafter"/>
</dbReference>
<sequence length="1132" mass="129843">MSFNAIPQSSHLTLQQLMYFDKFRYTKSEPLQSPSASRFLEEFCEIKSLSKGAFGHVFVADKKIEKKKYAVKCIKLGKNHEEMAQDSTREVQVLSDIKHRNIVFYYSAWCEKHPPPVGHEDDDMNDENGDYSSESDNTSFDTNRLDEAQQLYENASVTSQSHLALFSQRQSSNDSDGDVSFRAGTNNQISHQERPSIPSSQSAQPSIQPSENYTYLYIQMELCRQENLSDWLKNRQPNDLKVDKIYREILSAVNYLHSKGFVHRDLKPSNIFFDFDWSIKVGDFGLSKSIATDGWSQSANIKTEGKKSNTFDSPVNHTVYVGTKPYMAPEQENSQTYNHKVDVYALAIILFELKMGPFDTKSERVNIIAQLKSFQLPNNFKCDVKLKQLIYSMLSGDPDKRPEVKDILSEHFPKEVKQLNSRPTKPRNVLAPSRAPMRHARDIFHSKLLMLFLNRGIRQGYKFQVGADMSGLGGVFGDLIFKYHVSSSTGKNRSWRYLLVHTKYKQEETFKITANQLLSKHSGYFNLAKFFRSYCDIRKRGDDIHNCIICTNVGFDEEYLSKNGLQLVAVDPSNDVLTFGNLLSRGHKSACYRLQITHRLRQKFKKDWSDIQSLAEFLLHSAQTYEMFALHFPVLKRNHVALINERVIDLETKKFHLDFVNNVNLSSSALQLRQSVCELIANEKIKNAVDVLPQTATDEDIDGFFDKLIFAVDMPNIADLDQILTDEIGQHFKLLGPRMLQKVWELSHQKFLSSEDGLKMIEENEQAMVLNNLNAVSVDYRDRLRQFHGLDEPGDFKHLNKELERFLHHSSENNIHVLRLTTTSPKSTAVKVFSALETLQNFKEEDTYLTVSSKWLEGPNKMEQWRKALEVGPYRLLIVVCKDNVQFREIHNKLILCEALKKKCIIICKNQESFELDNGQSNMQTTEGGWKEIEDHLWPSQLQCIHINVEQTNPEVFRNISKLLTEPSAKKIAILFIQGKMNENVSCFQKMVPKHYDIIRNQSVPSDNEGFAALVVHRSLVYKSILPSRVECNPQHIAGIQLFFNNSLLTLYSVYHHAKDIDLFFSEPVTTCANSVLCTIPLASHASHRDYERTNIVSLEEGGITHGAGVHINNVERLVSKCGNPYVRFSVF</sequence>
<dbReference type="GO" id="GO:0005524">
    <property type="term" value="F:ATP binding"/>
    <property type="evidence" value="ECO:0007669"/>
    <property type="project" value="UniProtKB-KW"/>
</dbReference>
<evidence type="ECO:0000256" key="2">
    <source>
        <dbReference type="ARBA" id="ARBA00022741"/>
    </source>
</evidence>
<gene>
    <name evidence="8" type="ORF">GHT06_015602</name>
</gene>
<dbReference type="AlphaFoldDB" id="A0AAD5LJF4"/>
<dbReference type="InterPro" id="IPR000719">
    <property type="entry name" value="Prot_kinase_dom"/>
</dbReference>
<dbReference type="Gene3D" id="1.10.510.10">
    <property type="entry name" value="Transferase(Phosphotransferase) domain 1"/>
    <property type="match status" value="1"/>
</dbReference>
<dbReference type="PANTHER" id="PTHR11042">
    <property type="entry name" value="EUKARYOTIC TRANSLATION INITIATION FACTOR 2-ALPHA KINASE EIF2-ALPHA KINASE -RELATED"/>
    <property type="match status" value="1"/>
</dbReference>
<feature type="compositionally biased region" description="Acidic residues" evidence="6">
    <location>
        <begin position="120"/>
        <end position="129"/>
    </location>
</feature>
<comment type="similarity">
    <text evidence="5">Belongs to the protein kinase superfamily. Ser/Thr protein kinase family. GCN2 subfamily.</text>
</comment>
<dbReference type="SMART" id="SM00220">
    <property type="entry name" value="S_TKc"/>
    <property type="match status" value="1"/>
</dbReference>
<evidence type="ECO:0000256" key="1">
    <source>
        <dbReference type="ARBA" id="ARBA00022679"/>
    </source>
</evidence>
<dbReference type="GO" id="GO:0004694">
    <property type="term" value="F:eukaryotic translation initiation factor 2alpha kinase activity"/>
    <property type="evidence" value="ECO:0007669"/>
    <property type="project" value="TreeGrafter"/>
</dbReference>
<feature type="domain" description="Protein kinase" evidence="7">
    <location>
        <begin position="43"/>
        <end position="413"/>
    </location>
</feature>
<evidence type="ECO:0000313" key="8">
    <source>
        <dbReference type="EMBL" id="KAI9558813.1"/>
    </source>
</evidence>
<evidence type="ECO:0000256" key="4">
    <source>
        <dbReference type="ARBA" id="ARBA00022840"/>
    </source>
</evidence>
<dbReference type="EMBL" id="WJBH02000005">
    <property type="protein sequence ID" value="KAI9558813.1"/>
    <property type="molecule type" value="Genomic_DNA"/>
</dbReference>
<proteinExistence type="inferred from homology"/>
<evidence type="ECO:0000256" key="5">
    <source>
        <dbReference type="ARBA" id="ARBA00037982"/>
    </source>
</evidence>
<feature type="region of interest" description="Disordered" evidence="6">
    <location>
        <begin position="117"/>
        <end position="140"/>
    </location>
</feature>
<dbReference type="Pfam" id="PF00069">
    <property type="entry name" value="Pkinase"/>
    <property type="match status" value="2"/>
</dbReference>
<evidence type="ECO:0000256" key="6">
    <source>
        <dbReference type="SAM" id="MobiDB-lite"/>
    </source>
</evidence>
<dbReference type="InterPro" id="IPR008271">
    <property type="entry name" value="Ser/Thr_kinase_AS"/>
</dbReference>
<evidence type="ECO:0000256" key="3">
    <source>
        <dbReference type="ARBA" id="ARBA00022777"/>
    </source>
</evidence>